<reference evidence="1" key="1">
    <citation type="submission" date="2019-03" db="EMBL/GenBank/DDBJ databases">
        <authorList>
            <person name="Zhang L."/>
        </authorList>
    </citation>
    <scope>NUCLEOTIDE SEQUENCE</scope>
    <source>
        <strain evidence="1">LoMYB1</strain>
    </source>
</reference>
<organism evidence="1">
    <name type="scientific">Larix gmelinii var. olgensis</name>
    <dbReference type="NCBI Taxonomy" id="188928"/>
    <lineage>
        <taxon>Eukaryota</taxon>
        <taxon>Viridiplantae</taxon>
        <taxon>Streptophyta</taxon>
        <taxon>Embryophyta</taxon>
        <taxon>Tracheophyta</taxon>
        <taxon>Spermatophyta</taxon>
        <taxon>Pinopsida</taxon>
        <taxon>Pinidae</taxon>
        <taxon>Conifers I</taxon>
        <taxon>Pinales</taxon>
        <taxon>Pinaceae</taxon>
        <taxon>Larix</taxon>
    </lineage>
</organism>
<protein>
    <submittedName>
        <fullName evidence="1">MYB family transcription factor MYB1</fullName>
    </submittedName>
</protein>
<sequence>MDESGNEFKHLNAVPSADTPNPKYFHVPVEDNSLFASDSQAMLHNGFINSNTSTTTTTSSASAANISLPKEFFLERFNSVNATPTSVEPGFNFINQTSTTQGFTAERDHKLIDNPVLWVLQAPSRSVGFPTENLMPWPGQVPAKAMSDAFSDFSSDVCDYNSIMANPSMYRPGPCLSSLLYSERSLDQDLLDNAGTNCMNGSAAGAAQYWDNTDNNNVRTSSRSSSCNSSTANLEVNNGAAFNHFWGFGERLDASDITSENERKAPLFLEKAETEYAVKWSEMLPPFSSHTQEETLPMYITTDSKSQDLVSSNNINNHNQAALNSAVFPISWQQLQNTEYPVLGDRTTMLSSPLSDPDFHRIAAVLDQI</sequence>
<dbReference type="EMBL" id="MK580642">
    <property type="protein sequence ID" value="QFG01312.1"/>
    <property type="molecule type" value="mRNA"/>
</dbReference>
<proteinExistence type="evidence at transcript level"/>
<evidence type="ECO:0000313" key="1">
    <source>
        <dbReference type="EMBL" id="QFG01312.1"/>
    </source>
</evidence>
<accession>A0A5J6STA6</accession>
<dbReference type="AlphaFoldDB" id="A0A5J6STA6"/>
<gene>
    <name evidence="1" type="primary">MYB1</name>
</gene>
<name>A0A5J6STA6_9CONI</name>